<feature type="compositionally biased region" description="Basic residues" evidence="1">
    <location>
        <begin position="46"/>
        <end position="55"/>
    </location>
</feature>
<proteinExistence type="predicted"/>
<name>A0A8W8JUI3_MAGGI</name>
<sequence>MTKNQDDVLSFMGSDHENYSDIDELFGDKPRTRSVTEDTITNATNKRTRGMKRKAQTSCSASASAPPPRVTKQSKKSKTQSECVQEFNVDELKNQLGIDKILQSISSLTDTVKQLGVDPQESFKGILNDESIQITIDNNDWDIPQLNANEKTVPKVNEALGKAVNAAISIKSSKESMVDLEKKYDRPENCNLLKVPRVNKEIWDAMNKQAHSDDLTLQVIQKSLATGMIPLVQMADMLVNKKELEPHVCKKMLADSISMLGNAFYNVSMKRRNEIKNVLNFRYRKIASSEIPVTDHLFGDNCVSKLKEMGDITKQPIGMKSNYDTKFKNTTQAKNYMSNQGYQPIQNPYRGKNRQYSSYPSQRGRGQRGQFQYRSAMKKQYSYNKIPRHKDLLVMPHSGELHPLRKITLTACLVSGDPSMTNDWQDSIVTSSLLPYVRPQTNNTNVAGKNGYFGVLNGKPIPFHPLKK</sequence>
<organism evidence="2 3">
    <name type="scientific">Magallana gigas</name>
    <name type="common">Pacific oyster</name>
    <name type="synonym">Crassostrea gigas</name>
    <dbReference type="NCBI Taxonomy" id="29159"/>
    <lineage>
        <taxon>Eukaryota</taxon>
        <taxon>Metazoa</taxon>
        <taxon>Spiralia</taxon>
        <taxon>Lophotrochozoa</taxon>
        <taxon>Mollusca</taxon>
        <taxon>Bivalvia</taxon>
        <taxon>Autobranchia</taxon>
        <taxon>Pteriomorphia</taxon>
        <taxon>Ostreida</taxon>
        <taxon>Ostreoidea</taxon>
        <taxon>Ostreidae</taxon>
        <taxon>Magallana</taxon>
    </lineage>
</organism>
<feature type="compositionally biased region" description="Polar residues" evidence="1">
    <location>
        <begin position="337"/>
        <end position="346"/>
    </location>
</feature>
<dbReference type="Proteomes" id="UP000005408">
    <property type="component" value="Unassembled WGS sequence"/>
</dbReference>
<feature type="region of interest" description="Disordered" evidence="1">
    <location>
        <begin position="1"/>
        <end position="81"/>
    </location>
</feature>
<feature type="compositionally biased region" description="Basic and acidic residues" evidence="1">
    <location>
        <begin position="26"/>
        <end position="36"/>
    </location>
</feature>
<protein>
    <submittedName>
        <fullName evidence="2">Uncharacterized protein</fullName>
    </submittedName>
</protein>
<dbReference type="PANTHER" id="PTHR34239">
    <property type="entry name" value="APPLE DOMAIN-CONTAINING PROTEIN"/>
    <property type="match status" value="1"/>
</dbReference>
<accession>A0A8W8JUI3</accession>
<dbReference type="AlphaFoldDB" id="A0A8W8JUI3"/>
<dbReference type="PANTHER" id="PTHR34239:SF2">
    <property type="entry name" value="TRANSPOSABLE ELEMENT P TRANSPOSASE_THAP9 CONSERVED DOMAIN-CONTAINING PROTEIN"/>
    <property type="match status" value="1"/>
</dbReference>
<evidence type="ECO:0000256" key="1">
    <source>
        <dbReference type="SAM" id="MobiDB-lite"/>
    </source>
</evidence>
<reference evidence="2" key="1">
    <citation type="submission" date="2022-08" db="UniProtKB">
        <authorList>
            <consortium name="EnsemblMetazoa"/>
        </authorList>
    </citation>
    <scope>IDENTIFICATION</scope>
    <source>
        <strain evidence="2">05x7-T-G4-1.051#20</strain>
    </source>
</reference>
<evidence type="ECO:0000313" key="3">
    <source>
        <dbReference type="Proteomes" id="UP000005408"/>
    </source>
</evidence>
<dbReference type="EnsemblMetazoa" id="G21103.1">
    <property type="protein sequence ID" value="G21103.1:cds"/>
    <property type="gene ID" value="G21103"/>
</dbReference>
<keyword evidence="3" id="KW-1185">Reference proteome</keyword>
<evidence type="ECO:0000313" key="2">
    <source>
        <dbReference type="EnsemblMetazoa" id="G21103.1:cds"/>
    </source>
</evidence>
<feature type="region of interest" description="Disordered" evidence="1">
    <location>
        <begin position="337"/>
        <end position="369"/>
    </location>
</feature>